<dbReference type="AlphaFoldDB" id="A0A8J9VVX0"/>
<dbReference type="Proteomes" id="UP000838412">
    <property type="component" value="Chromosome 1"/>
</dbReference>
<dbReference type="Pfam" id="PF04113">
    <property type="entry name" value="Gpi16"/>
    <property type="match status" value="2"/>
</dbReference>
<reference evidence="4" key="1">
    <citation type="submission" date="2022-01" db="EMBL/GenBank/DDBJ databases">
        <authorList>
            <person name="Braso-Vives M."/>
        </authorList>
    </citation>
    <scope>NUCLEOTIDE SEQUENCE</scope>
</reference>
<dbReference type="InterPro" id="IPR007245">
    <property type="entry name" value="PIG-T"/>
</dbReference>
<evidence type="ECO:0000256" key="1">
    <source>
        <dbReference type="SAM" id="MobiDB-lite"/>
    </source>
</evidence>
<feature type="region of interest" description="Disordered" evidence="1">
    <location>
        <begin position="582"/>
        <end position="632"/>
    </location>
</feature>
<keyword evidence="5" id="KW-1185">Reference proteome</keyword>
<dbReference type="EMBL" id="OV696686">
    <property type="protein sequence ID" value="CAH1233253.1"/>
    <property type="molecule type" value="Genomic_DNA"/>
</dbReference>
<accession>A0A8J9VVX0</accession>
<evidence type="ECO:0000313" key="4">
    <source>
        <dbReference type="EMBL" id="CAH1233253.1"/>
    </source>
</evidence>
<dbReference type="GO" id="GO:0042765">
    <property type="term" value="C:GPI-anchor transamidase complex"/>
    <property type="evidence" value="ECO:0007669"/>
    <property type="project" value="InterPro"/>
</dbReference>
<keyword evidence="2" id="KW-1133">Transmembrane helix</keyword>
<keyword evidence="3" id="KW-0732">Signal</keyword>
<organism evidence="4 5">
    <name type="scientific">Branchiostoma lanceolatum</name>
    <name type="common">Common lancelet</name>
    <name type="synonym">Amphioxus lanceolatum</name>
    <dbReference type="NCBI Taxonomy" id="7740"/>
    <lineage>
        <taxon>Eukaryota</taxon>
        <taxon>Metazoa</taxon>
        <taxon>Chordata</taxon>
        <taxon>Cephalochordata</taxon>
        <taxon>Leptocardii</taxon>
        <taxon>Amphioxiformes</taxon>
        <taxon>Branchiostomatidae</taxon>
        <taxon>Branchiostoma</taxon>
    </lineage>
</organism>
<evidence type="ECO:0000256" key="2">
    <source>
        <dbReference type="SAM" id="Phobius"/>
    </source>
</evidence>
<feature type="transmembrane region" description="Helical" evidence="2">
    <location>
        <begin position="529"/>
        <end position="548"/>
    </location>
</feature>
<evidence type="ECO:0000313" key="5">
    <source>
        <dbReference type="Proteomes" id="UP000838412"/>
    </source>
</evidence>
<protein>
    <submittedName>
        <fullName evidence="4">PIGT protein</fullName>
    </submittedName>
</protein>
<proteinExistence type="predicted"/>
<gene>
    <name evidence="4" type="primary">PIGT</name>
    <name evidence="4" type="ORF">BLAG_LOCUS2076</name>
</gene>
<dbReference type="OrthoDB" id="331263at2759"/>
<keyword evidence="2" id="KW-0812">Transmembrane</keyword>
<keyword evidence="2" id="KW-0472">Membrane</keyword>
<dbReference type="PANTHER" id="PTHR12959:SF11">
    <property type="entry name" value="GPI TRANSAMIDASE COMPONENT PIG-T"/>
    <property type="match status" value="1"/>
</dbReference>
<feature type="signal peptide" evidence="3">
    <location>
        <begin position="1"/>
        <end position="25"/>
    </location>
</feature>
<feature type="compositionally biased region" description="Basic and acidic residues" evidence="1">
    <location>
        <begin position="583"/>
        <end position="597"/>
    </location>
</feature>
<feature type="compositionally biased region" description="Basic and acidic residues" evidence="1">
    <location>
        <begin position="613"/>
        <end position="632"/>
    </location>
</feature>
<name>A0A8J9VVX0_BRALA</name>
<dbReference type="GO" id="GO:0016255">
    <property type="term" value="P:attachment of GPI anchor to protein"/>
    <property type="evidence" value="ECO:0007669"/>
    <property type="project" value="InterPro"/>
</dbReference>
<feature type="chain" id="PRO_5035438570" evidence="3">
    <location>
        <begin position="26"/>
        <end position="632"/>
    </location>
</feature>
<dbReference type="PANTHER" id="PTHR12959">
    <property type="entry name" value="GPI TRANSAMIDASE COMPONENT PIG-T-RELATED"/>
    <property type="match status" value="1"/>
</dbReference>
<feature type="compositionally biased region" description="Acidic residues" evidence="1">
    <location>
        <begin position="598"/>
        <end position="611"/>
    </location>
</feature>
<evidence type="ECO:0000256" key="3">
    <source>
        <dbReference type="SAM" id="SignalP"/>
    </source>
</evidence>
<sequence length="632" mass="72244">MAERGPTLLFSVFFCLLCYVFHTVASTKDEYSEELLIIPFRSGQVYSHFEFTTLWDVDFAQGGGGRYKLQHFRLFPRALGQVMTEYRVQEMHLTLTQGMWQQDKWGYPVTSAAPGAELWAWFQQEVDDVDQAWFGLTNALSGLFCASLNFIDSTSTATPHLSFRPQGLAEGLFSTKPSHLQYATLPRENVCTENLTPWKKLLPCSTRTGLAALFHAGQLYNTQYSSLGVHLRPVCRNDSCRDASLELRQVLSTVADPPATLNGKQDWSMKRYFSRSLSGPCPMAVTSRVYVDVTTNQTSSFTLKPEPTELKLTNYQGYNRKLAVYDLWSFPFHKEHGLNVDMKWKKEVSYKELFPPRLYVHRFVTGYGQEHGGIMSLLYNRHPYLEQQIIYMELLPWFTRMYLHTLKVETTEGNLVQPLLTRYTPGRDRQNPYLLEIVLTLPPDSTTRISFSFERAFLKWTEYPPDANHGFYISSAVLTTILRQADNFTVPPHMGSGLQSGLFHSSTEFPLRLHTETLLISLPTPDFSMPYNVICLTCTVIAIAFGSLHNLTTRRFQYTDLKKANSGGMRAWLAQLFGRGKHATSEDKLREPGKESEDPGEESETSEENDYIGEQRELVTPRVRAESDKKDR</sequence>